<comment type="caution">
    <text evidence="9">The sequence shown here is derived from an EMBL/GenBank/DDBJ whole genome shotgun (WGS) entry which is preliminary data.</text>
</comment>
<dbReference type="InterPro" id="IPR036038">
    <property type="entry name" value="Aminotransferase-like"/>
</dbReference>
<dbReference type="PANTHER" id="PTHR42743">
    <property type="entry name" value="AMINO-ACID AMINOTRANSFERASE"/>
    <property type="match status" value="1"/>
</dbReference>
<dbReference type="CDD" id="cd00449">
    <property type="entry name" value="PLPDE_IV"/>
    <property type="match status" value="1"/>
</dbReference>
<comment type="pathway">
    <text evidence="3">Amino-acid biosynthesis; L-leucine biosynthesis; L-leucine from 3-methyl-2-oxobutanoate: step 4/4.</text>
</comment>
<sequence length="282" mass="32060">MVNINGKLLEDTLANIALNNRGYAYGDALFETIRVNSGKILFWEDHYFRLMASMRILRMRIPMHFTPEFLEKEIIDLITKNELLNSSARIKLMVHRVSGGLYTPSSNDIEYNISVSRLDSSFYTISENRCEVTLFKDHYVATDLLSTIKSNNKLVNILGGIFAKENGFDNCILMNSNKMIIESLNGNVFLVKGNLIKTPPISDGCLKGVLRTQLLRILEKLPEFEVEEGSISPFELQKADELFITNVISGISPITKFRKKEYDTKTGKRLLGVLNARIRLEN</sequence>
<evidence type="ECO:0000313" key="10">
    <source>
        <dbReference type="Proteomes" id="UP000651057"/>
    </source>
</evidence>
<comment type="catalytic activity">
    <reaction evidence="8">
        <text>L-leucine + 2-oxoglutarate = 4-methyl-2-oxopentanoate + L-glutamate</text>
        <dbReference type="Rhea" id="RHEA:18321"/>
        <dbReference type="ChEBI" id="CHEBI:16810"/>
        <dbReference type="ChEBI" id="CHEBI:17865"/>
        <dbReference type="ChEBI" id="CHEBI:29985"/>
        <dbReference type="ChEBI" id="CHEBI:57427"/>
        <dbReference type="EC" id="2.6.1.42"/>
    </reaction>
</comment>
<keyword evidence="10" id="KW-1185">Reference proteome</keyword>
<dbReference type="AlphaFoldDB" id="A0A936ZWG5"/>
<dbReference type="GO" id="GO:0004084">
    <property type="term" value="F:branched-chain-amino-acid transaminase activity"/>
    <property type="evidence" value="ECO:0007669"/>
    <property type="project" value="UniProtKB-EC"/>
</dbReference>
<comment type="pathway">
    <text evidence="1">Amino-acid biosynthesis; L-isoleucine biosynthesis; L-isoleucine from 2-oxobutanoate: step 4/4.</text>
</comment>
<evidence type="ECO:0000256" key="3">
    <source>
        <dbReference type="ARBA" id="ARBA00005072"/>
    </source>
</evidence>
<comment type="pathway">
    <text evidence="2">Amino-acid biosynthesis; L-valine biosynthesis; L-valine from pyruvate: step 4/4.</text>
</comment>
<protein>
    <recommendedName>
        <fullName evidence="5">branched-chain-amino-acid transaminase</fullName>
        <ecNumber evidence="5">2.6.1.42</ecNumber>
    </recommendedName>
</protein>
<comment type="catalytic activity">
    <reaction evidence="7">
        <text>L-isoleucine + 2-oxoglutarate = (S)-3-methyl-2-oxopentanoate + L-glutamate</text>
        <dbReference type="Rhea" id="RHEA:24801"/>
        <dbReference type="ChEBI" id="CHEBI:16810"/>
        <dbReference type="ChEBI" id="CHEBI:29985"/>
        <dbReference type="ChEBI" id="CHEBI:35146"/>
        <dbReference type="ChEBI" id="CHEBI:58045"/>
        <dbReference type="EC" id="2.6.1.42"/>
    </reaction>
</comment>
<dbReference type="Gene3D" id="3.30.470.10">
    <property type="match status" value="1"/>
</dbReference>
<dbReference type="InterPro" id="IPR001544">
    <property type="entry name" value="Aminotrans_IV"/>
</dbReference>
<evidence type="ECO:0000256" key="5">
    <source>
        <dbReference type="ARBA" id="ARBA00013053"/>
    </source>
</evidence>
<reference evidence="9" key="1">
    <citation type="submission" date="2021-01" db="EMBL/GenBank/DDBJ databases">
        <authorList>
            <person name="Zhong Y.L."/>
        </authorList>
    </citation>
    <scope>NUCLEOTIDE SEQUENCE</scope>
    <source>
        <strain evidence="9">KCTC 23302</strain>
    </source>
</reference>
<organism evidence="9 10">
    <name type="scientific">Aquimarina mytili</name>
    <dbReference type="NCBI Taxonomy" id="874423"/>
    <lineage>
        <taxon>Bacteria</taxon>
        <taxon>Pseudomonadati</taxon>
        <taxon>Bacteroidota</taxon>
        <taxon>Flavobacteriia</taxon>
        <taxon>Flavobacteriales</taxon>
        <taxon>Flavobacteriaceae</taxon>
        <taxon>Aquimarina</taxon>
    </lineage>
</organism>
<dbReference type="EC" id="2.6.1.42" evidence="5"/>
<dbReference type="InterPro" id="IPR050571">
    <property type="entry name" value="Class-IV_PLP-Dep_Aminotrnsfr"/>
</dbReference>
<dbReference type="Proteomes" id="UP000651057">
    <property type="component" value="Unassembled WGS sequence"/>
</dbReference>
<keyword evidence="9" id="KW-0032">Aminotransferase</keyword>
<dbReference type="GO" id="GO:0046394">
    <property type="term" value="P:carboxylic acid biosynthetic process"/>
    <property type="evidence" value="ECO:0007669"/>
    <property type="project" value="UniProtKB-ARBA"/>
</dbReference>
<comment type="catalytic activity">
    <reaction evidence="6">
        <text>L-valine + 2-oxoglutarate = 3-methyl-2-oxobutanoate + L-glutamate</text>
        <dbReference type="Rhea" id="RHEA:24813"/>
        <dbReference type="ChEBI" id="CHEBI:11851"/>
        <dbReference type="ChEBI" id="CHEBI:16810"/>
        <dbReference type="ChEBI" id="CHEBI:29985"/>
        <dbReference type="ChEBI" id="CHEBI:57762"/>
        <dbReference type="EC" id="2.6.1.42"/>
    </reaction>
</comment>
<dbReference type="InterPro" id="IPR043131">
    <property type="entry name" value="BCAT-like_N"/>
</dbReference>
<dbReference type="EMBL" id="JAERQJ010000002">
    <property type="protein sequence ID" value="MBL0683250.1"/>
    <property type="molecule type" value="Genomic_DNA"/>
</dbReference>
<gene>
    <name evidence="9" type="ORF">JJQ60_06960</name>
</gene>
<evidence type="ECO:0000256" key="4">
    <source>
        <dbReference type="ARBA" id="ARBA00009320"/>
    </source>
</evidence>
<dbReference type="Gene3D" id="3.20.10.10">
    <property type="entry name" value="D-amino Acid Aminotransferase, subunit A, domain 2"/>
    <property type="match status" value="1"/>
</dbReference>
<dbReference type="SUPFAM" id="SSF56752">
    <property type="entry name" value="D-aminoacid aminotransferase-like PLP-dependent enzymes"/>
    <property type="match status" value="1"/>
</dbReference>
<evidence type="ECO:0000256" key="2">
    <source>
        <dbReference type="ARBA" id="ARBA00004931"/>
    </source>
</evidence>
<comment type="similarity">
    <text evidence="4">Belongs to the class-IV pyridoxal-phosphate-dependent aminotransferase family.</text>
</comment>
<dbReference type="PANTHER" id="PTHR42743:SF11">
    <property type="entry name" value="AMINODEOXYCHORISMATE LYASE"/>
    <property type="match status" value="1"/>
</dbReference>
<name>A0A936ZWG5_9FLAO</name>
<dbReference type="InterPro" id="IPR043132">
    <property type="entry name" value="BCAT-like_C"/>
</dbReference>
<keyword evidence="9" id="KW-0808">Transferase</keyword>
<evidence type="ECO:0000256" key="7">
    <source>
        <dbReference type="ARBA" id="ARBA00048798"/>
    </source>
</evidence>
<proteinExistence type="inferred from homology"/>
<evidence type="ECO:0000256" key="1">
    <source>
        <dbReference type="ARBA" id="ARBA00004824"/>
    </source>
</evidence>
<evidence type="ECO:0000313" key="9">
    <source>
        <dbReference type="EMBL" id="MBL0683250.1"/>
    </source>
</evidence>
<evidence type="ECO:0000256" key="6">
    <source>
        <dbReference type="ARBA" id="ARBA00048212"/>
    </source>
</evidence>
<dbReference type="Pfam" id="PF01063">
    <property type="entry name" value="Aminotran_4"/>
    <property type="match status" value="1"/>
</dbReference>
<accession>A0A936ZWG5</accession>
<dbReference type="RefSeq" id="WP_201918057.1">
    <property type="nucleotide sequence ID" value="NZ_BAABAX010000023.1"/>
</dbReference>
<evidence type="ECO:0000256" key="8">
    <source>
        <dbReference type="ARBA" id="ARBA00049229"/>
    </source>
</evidence>